<dbReference type="RefSeq" id="WP_301228277.1">
    <property type="nucleotide sequence ID" value="NZ_JAROCG010000001.1"/>
</dbReference>
<accession>A0ABT8K568</accession>
<gene>
    <name evidence="1" type="ORF">P5G52_13815</name>
</gene>
<reference evidence="1" key="1">
    <citation type="submission" date="2023-06" db="EMBL/GenBank/DDBJ databases">
        <title>MT1 and MT2 Draft Genomes of Novel Species.</title>
        <authorList>
            <person name="Venkateswaran K."/>
        </authorList>
    </citation>
    <scope>NUCLEOTIDE SEQUENCE</scope>
    <source>
        <strain evidence="1">IIF3SC-B10</strain>
    </source>
</reference>
<dbReference type="EMBL" id="JAROCG010000001">
    <property type="protein sequence ID" value="MDN4611941.1"/>
    <property type="molecule type" value="Genomic_DNA"/>
</dbReference>
<evidence type="ECO:0000313" key="1">
    <source>
        <dbReference type="EMBL" id="MDN4611941.1"/>
    </source>
</evidence>
<proteinExistence type="predicted"/>
<sequence>MALTYAAPDSPAASYARVAQNEWLAWQIVEELPEPGTLEDVGSGFRFCSTATTDRCLEVDNFRFDQNNQLQDFTINDIPVSSVTMLPRETDYGGANIDLIFNGGMLFTSSDQIEFAVQIYNRGPDIELDMTRATYKDANGEFRDVMQYTGNETITTNQRMNLFVRTRGPAGGSFGVPSGTGAGEAWHWVPIR</sequence>
<protein>
    <submittedName>
        <fullName evidence="1">Uncharacterized protein</fullName>
    </submittedName>
</protein>
<dbReference type="Proteomes" id="UP001174209">
    <property type="component" value="Unassembled WGS sequence"/>
</dbReference>
<organism evidence="1 2">
    <name type="scientific">Arthrobacter burdickii</name>
    <dbReference type="NCBI Taxonomy" id="3035920"/>
    <lineage>
        <taxon>Bacteria</taxon>
        <taxon>Bacillati</taxon>
        <taxon>Actinomycetota</taxon>
        <taxon>Actinomycetes</taxon>
        <taxon>Micrococcales</taxon>
        <taxon>Micrococcaceae</taxon>
        <taxon>Arthrobacter</taxon>
    </lineage>
</organism>
<keyword evidence="2" id="KW-1185">Reference proteome</keyword>
<name>A0ABT8K568_9MICC</name>
<comment type="caution">
    <text evidence="1">The sequence shown here is derived from an EMBL/GenBank/DDBJ whole genome shotgun (WGS) entry which is preliminary data.</text>
</comment>
<evidence type="ECO:0000313" key="2">
    <source>
        <dbReference type="Proteomes" id="UP001174209"/>
    </source>
</evidence>